<comment type="caution">
    <text evidence="1">The sequence shown here is derived from an EMBL/GenBank/DDBJ whole genome shotgun (WGS) entry which is preliminary data.</text>
</comment>
<sequence>MAETLKSQLYLTFCCMVQSGEQFSLSEMGFFDDLLLVETVCLSLLLCNYYDRAVCKARKPNGDGIGAACYDPRFVGGDGVMFYIHGKTNEHVSLVSDLNLQINARFIGRRPQGRSRDNTWIQALALMFDSHTFTLAAKNVAKWNSEVDQLFLSYNEVPVFISQGHLSTWTAPGGGLVVERTAKCNSVTVTLPGVVEMAVNVVPITKEDDRIHNYQIPSDDCFAHLEVQFKFFHLSEKVEGVLGQTYRSDFLNPVKRGVPMPIMGGEDQYMTSSLVEADCKRCIFTIDHAVQGVSKPLVLDPDMTVDCTSKMSNGRGFVCCK</sequence>
<keyword evidence="2" id="KW-1185">Reference proteome</keyword>
<proteinExistence type="predicted"/>
<organism evidence="1 2">
    <name type="scientific">Ilex paraguariensis</name>
    <name type="common">yerba mate</name>
    <dbReference type="NCBI Taxonomy" id="185542"/>
    <lineage>
        <taxon>Eukaryota</taxon>
        <taxon>Viridiplantae</taxon>
        <taxon>Streptophyta</taxon>
        <taxon>Embryophyta</taxon>
        <taxon>Tracheophyta</taxon>
        <taxon>Spermatophyta</taxon>
        <taxon>Magnoliopsida</taxon>
        <taxon>eudicotyledons</taxon>
        <taxon>Gunneridae</taxon>
        <taxon>Pentapetalae</taxon>
        <taxon>asterids</taxon>
        <taxon>campanulids</taxon>
        <taxon>Aquifoliales</taxon>
        <taxon>Aquifoliaceae</taxon>
        <taxon>Ilex</taxon>
    </lineage>
</organism>
<dbReference type="Proteomes" id="UP001642360">
    <property type="component" value="Unassembled WGS sequence"/>
</dbReference>
<accession>A0ABC8QUJ3</accession>
<dbReference type="AlphaFoldDB" id="A0ABC8QUJ3"/>
<evidence type="ECO:0000313" key="1">
    <source>
        <dbReference type="EMBL" id="CAK9136415.1"/>
    </source>
</evidence>
<name>A0ABC8QUJ3_9AQUA</name>
<dbReference type="EMBL" id="CAUOFW020000751">
    <property type="protein sequence ID" value="CAK9136415.1"/>
    <property type="molecule type" value="Genomic_DNA"/>
</dbReference>
<protein>
    <submittedName>
        <fullName evidence="1">Uncharacterized protein</fullName>
    </submittedName>
</protein>
<gene>
    <name evidence="1" type="ORF">ILEXP_LOCUS3388</name>
</gene>
<reference evidence="1 2" key="1">
    <citation type="submission" date="2024-02" db="EMBL/GenBank/DDBJ databases">
        <authorList>
            <person name="Vignale AGUSTIN F."/>
            <person name="Sosa J E."/>
            <person name="Modenutti C."/>
        </authorList>
    </citation>
    <scope>NUCLEOTIDE SEQUENCE [LARGE SCALE GENOMIC DNA]</scope>
</reference>
<dbReference type="Pfam" id="PF06830">
    <property type="entry name" value="Root_cap"/>
    <property type="match status" value="1"/>
</dbReference>
<dbReference type="PANTHER" id="PTHR31656">
    <property type="entry name" value="ROOT CAP DOMAIN-CONTAINING PROTEIN"/>
    <property type="match status" value="1"/>
</dbReference>
<evidence type="ECO:0000313" key="2">
    <source>
        <dbReference type="Proteomes" id="UP001642360"/>
    </source>
</evidence>
<dbReference type="InterPro" id="IPR009646">
    <property type="entry name" value="Root_cap"/>
</dbReference>